<comment type="similarity">
    <text evidence="1">Belongs to the LysR transcriptional regulatory family.</text>
</comment>
<evidence type="ECO:0000313" key="8">
    <source>
        <dbReference type="Proteomes" id="UP000502345"/>
    </source>
</evidence>
<keyword evidence="3 7" id="KW-0238">DNA-binding</keyword>
<dbReference type="EMBL" id="CP050124">
    <property type="protein sequence ID" value="QIP43338.1"/>
    <property type="molecule type" value="Genomic_DNA"/>
</dbReference>
<organism evidence="7 8">
    <name type="scientific">Rhodococcus erythropolis</name>
    <name type="common">Arthrobacter picolinophilus</name>
    <dbReference type="NCBI Taxonomy" id="1833"/>
    <lineage>
        <taxon>Bacteria</taxon>
        <taxon>Bacillati</taxon>
        <taxon>Actinomycetota</taxon>
        <taxon>Actinomycetes</taxon>
        <taxon>Mycobacteriales</taxon>
        <taxon>Nocardiaceae</taxon>
        <taxon>Rhodococcus</taxon>
        <taxon>Rhodococcus erythropolis group</taxon>
    </lineage>
</organism>
<keyword evidence="5" id="KW-0804">Transcription</keyword>
<keyword evidence="4" id="KW-0010">Activator</keyword>
<evidence type="ECO:0000259" key="6">
    <source>
        <dbReference type="PROSITE" id="PS50931"/>
    </source>
</evidence>
<dbReference type="InterPro" id="IPR036388">
    <property type="entry name" value="WH-like_DNA-bd_sf"/>
</dbReference>
<name>A0A6G9D2F6_RHOER</name>
<proteinExistence type="inferred from homology"/>
<gene>
    <name evidence="7" type="ORF">G9444_6095</name>
</gene>
<sequence length="312" mass="33656">MMEWSNESKVGVKMSEPPMREIECFLVLAEELHFGRTGERLFISQGRVSQLISALERRIGTSLVARTSRRVHLTEFGADFLASLAPAHRALVGVIEDAQSRARNTPTPFRVGFQGAIYDSIAAAVSRFEIQHPQTCLTIKELPLGDPFSDVLAGRIDAAVALLPVDEPELTTGLVFSRQPQTLAVSVHHPFSELGVIDAEQLAQICLVPITGPAPDYWQRVNSPSTTPGGATITTQGGASTVQEGLSQVAFSQVGLILCAATAAYSQRSDITFVPINGLPESALGLVWRTDLESPRLRAFAKAIEEAHTCPS</sequence>
<dbReference type="GO" id="GO:0003700">
    <property type="term" value="F:DNA-binding transcription factor activity"/>
    <property type="evidence" value="ECO:0007669"/>
    <property type="project" value="InterPro"/>
</dbReference>
<dbReference type="Pfam" id="PF00126">
    <property type="entry name" value="HTH_1"/>
    <property type="match status" value="1"/>
</dbReference>
<dbReference type="InterPro" id="IPR005119">
    <property type="entry name" value="LysR_subst-bd"/>
</dbReference>
<dbReference type="Gene3D" id="1.10.10.10">
    <property type="entry name" value="Winged helix-like DNA-binding domain superfamily/Winged helix DNA-binding domain"/>
    <property type="match status" value="1"/>
</dbReference>
<dbReference type="AlphaFoldDB" id="A0A6G9D2F6"/>
<evidence type="ECO:0000256" key="3">
    <source>
        <dbReference type="ARBA" id="ARBA00023125"/>
    </source>
</evidence>
<keyword evidence="2" id="KW-0805">Transcription regulation</keyword>
<dbReference type="GO" id="GO:0003677">
    <property type="term" value="F:DNA binding"/>
    <property type="evidence" value="ECO:0007669"/>
    <property type="project" value="UniProtKB-KW"/>
</dbReference>
<dbReference type="PANTHER" id="PTHR30346">
    <property type="entry name" value="TRANSCRIPTIONAL DUAL REGULATOR HCAR-RELATED"/>
    <property type="match status" value="1"/>
</dbReference>
<reference evidence="7 8" key="1">
    <citation type="submission" date="2020-03" db="EMBL/GenBank/DDBJ databases">
        <title>Screen low temperature-resistant strains for efficient degradation of petroleum hydrocarbons under the low temperature.</title>
        <authorList>
            <person name="Wang Y."/>
            <person name="Chen J."/>
        </authorList>
    </citation>
    <scope>NUCLEOTIDE SEQUENCE [LARGE SCALE GENOMIC DNA]</scope>
    <source>
        <strain evidence="7 8">KB1</strain>
    </source>
</reference>
<evidence type="ECO:0000256" key="2">
    <source>
        <dbReference type="ARBA" id="ARBA00023015"/>
    </source>
</evidence>
<accession>A0A6G9D2F6</accession>
<dbReference type="Pfam" id="PF03466">
    <property type="entry name" value="LysR_substrate"/>
    <property type="match status" value="1"/>
</dbReference>
<evidence type="ECO:0000256" key="1">
    <source>
        <dbReference type="ARBA" id="ARBA00009437"/>
    </source>
</evidence>
<evidence type="ECO:0000256" key="4">
    <source>
        <dbReference type="ARBA" id="ARBA00023159"/>
    </source>
</evidence>
<dbReference type="Gene3D" id="3.40.190.10">
    <property type="entry name" value="Periplasmic binding protein-like II"/>
    <property type="match status" value="2"/>
</dbReference>
<evidence type="ECO:0000313" key="7">
    <source>
        <dbReference type="EMBL" id="QIP43338.1"/>
    </source>
</evidence>
<feature type="domain" description="HTH lysR-type" evidence="6">
    <location>
        <begin position="17"/>
        <end position="74"/>
    </location>
</feature>
<dbReference type="PROSITE" id="PS50931">
    <property type="entry name" value="HTH_LYSR"/>
    <property type="match status" value="1"/>
</dbReference>
<dbReference type="InterPro" id="IPR000847">
    <property type="entry name" value="LysR_HTH_N"/>
</dbReference>
<dbReference type="SUPFAM" id="SSF46785">
    <property type="entry name" value="Winged helix' DNA-binding domain"/>
    <property type="match status" value="1"/>
</dbReference>
<protein>
    <submittedName>
        <fullName evidence="7">DNA-binding transcriptional regulator, LysR family</fullName>
    </submittedName>
</protein>
<dbReference type="PANTHER" id="PTHR30346:SF0">
    <property type="entry name" value="HCA OPERON TRANSCRIPTIONAL ACTIVATOR HCAR"/>
    <property type="match status" value="1"/>
</dbReference>
<dbReference type="SUPFAM" id="SSF53850">
    <property type="entry name" value="Periplasmic binding protein-like II"/>
    <property type="match status" value="1"/>
</dbReference>
<evidence type="ECO:0000256" key="5">
    <source>
        <dbReference type="ARBA" id="ARBA00023163"/>
    </source>
</evidence>
<dbReference type="InterPro" id="IPR036390">
    <property type="entry name" value="WH_DNA-bd_sf"/>
</dbReference>
<dbReference type="GO" id="GO:0032993">
    <property type="term" value="C:protein-DNA complex"/>
    <property type="evidence" value="ECO:0007669"/>
    <property type="project" value="TreeGrafter"/>
</dbReference>
<dbReference type="Proteomes" id="UP000502345">
    <property type="component" value="Chromosome"/>
</dbReference>